<keyword evidence="7" id="KW-1185">Reference proteome</keyword>
<keyword evidence="4" id="KW-0106">Calcium</keyword>
<dbReference type="CDD" id="cd00051">
    <property type="entry name" value="EFh"/>
    <property type="match status" value="1"/>
</dbReference>
<dbReference type="FunFam" id="1.10.238.10:FF:000089">
    <property type="entry name" value="calmodulin-like protein 3"/>
    <property type="match status" value="1"/>
</dbReference>
<dbReference type="AlphaFoldDB" id="W1NKR7"/>
<keyword evidence="3" id="KW-0677">Repeat</keyword>
<feature type="domain" description="EF-hand" evidence="5">
    <location>
        <begin position="81"/>
        <end position="116"/>
    </location>
</feature>
<dbReference type="SUPFAM" id="SSF47473">
    <property type="entry name" value="EF-hand"/>
    <property type="match status" value="1"/>
</dbReference>
<dbReference type="STRING" id="13333.W1NKR7"/>
<dbReference type="PROSITE" id="PS50222">
    <property type="entry name" value="EF_HAND_2"/>
    <property type="match status" value="3"/>
</dbReference>
<dbReference type="PROSITE" id="PS00018">
    <property type="entry name" value="EF_HAND_1"/>
    <property type="match status" value="1"/>
</dbReference>
<feature type="domain" description="EF-hand" evidence="5">
    <location>
        <begin position="4"/>
        <end position="39"/>
    </location>
</feature>
<name>W1NKR7_AMBTC</name>
<evidence type="ECO:0000259" key="5">
    <source>
        <dbReference type="PROSITE" id="PS50222"/>
    </source>
</evidence>
<organism evidence="6 7">
    <name type="scientific">Amborella trichopoda</name>
    <dbReference type="NCBI Taxonomy" id="13333"/>
    <lineage>
        <taxon>Eukaryota</taxon>
        <taxon>Viridiplantae</taxon>
        <taxon>Streptophyta</taxon>
        <taxon>Embryophyta</taxon>
        <taxon>Tracheophyta</taxon>
        <taxon>Spermatophyta</taxon>
        <taxon>Magnoliopsida</taxon>
        <taxon>Amborellales</taxon>
        <taxon>Amborellaceae</taxon>
        <taxon>Amborella</taxon>
    </lineage>
</organism>
<dbReference type="Gene3D" id="1.10.238.10">
    <property type="entry name" value="EF-hand"/>
    <property type="match status" value="2"/>
</dbReference>
<proteinExistence type="predicted"/>
<evidence type="ECO:0000313" key="7">
    <source>
        <dbReference type="Proteomes" id="UP000017836"/>
    </source>
</evidence>
<evidence type="ECO:0000256" key="1">
    <source>
        <dbReference type="ARBA" id="ARBA00003291"/>
    </source>
</evidence>
<evidence type="ECO:0000256" key="3">
    <source>
        <dbReference type="ARBA" id="ARBA00022737"/>
    </source>
</evidence>
<feature type="domain" description="EF-hand" evidence="5">
    <location>
        <begin position="119"/>
        <end position="154"/>
    </location>
</feature>
<accession>W1NKR7</accession>
<dbReference type="InterPro" id="IPR011992">
    <property type="entry name" value="EF-hand-dom_pair"/>
</dbReference>
<dbReference type="EMBL" id="KI397409">
    <property type="protein sequence ID" value="ERM95785.1"/>
    <property type="molecule type" value="Genomic_DNA"/>
</dbReference>
<dbReference type="OMA" id="GSRNFLC"/>
<dbReference type="InterPro" id="IPR002048">
    <property type="entry name" value="EF_hand_dom"/>
</dbReference>
<dbReference type="HOGENOM" id="CLU_061288_20_3_1"/>
<protein>
    <recommendedName>
        <fullName evidence="5">EF-hand domain-containing protein</fullName>
    </recommendedName>
</protein>
<dbReference type="Pfam" id="PF13499">
    <property type="entry name" value="EF-hand_7"/>
    <property type="match status" value="1"/>
</dbReference>
<dbReference type="Proteomes" id="UP000017836">
    <property type="component" value="Unassembled WGS sequence"/>
</dbReference>
<dbReference type="PANTHER" id="PTHR10891">
    <property type="entry name" value="EF-HAND CALCIUM-BINDING DOMAIN CONTAINING PROTEIN"/>
    <property type="match status" value="1"/>
</dbReference>
<dbReference type="InterPro" id="IPR018247">
    <property type="entry name" value="EF_Hand_1_Ca_BS"/>
</dbReference>
<dbReference type="InterPro" id="IPR039647">
    <property type="entry name" value="EF_hand_pair_protein_CML-like"/>
</dbReference>
<gene>
    <name evidence="6" type="ORF">AMTR_s00316p00014990</name>
</gene>
<dbReference type="OrthoDB" id="26525at2759"/>
<reference evidence="7" key="1">
    <citation type="journal article" date="2013" name="Science">
        <title>The Amborella genome and the evolution of flowering plants.</title>
        <authorList>
            <consortium name="Amborella Genome Project"/>
        </authorList>
    </citation>
    <scope>NUCLEOTIDE SEQUENCE [LARGE SCALE GENOMIC DNA]</scope>
</reference>
<dbReference type="eggNOG" id="KOG0027">
    <property type="taxonomic scope" value="Eukaryota"/>
</dbReference>
<evidence type="ECO:0000256" key="2">
    <source>
        <dbReference type="ARBA" id="ARBA00022723"/>
    </source>
</evidence>
<dbReference type="SMART" id="SM00054">
    <property type="entry name" value="EFh"/>
    <property type="match status" value="3"/>
</dbReference>
<keyword evidence="2" id="KW-0479">Metal-binding</keyword>
<comment type="function">
    <text evidence="1">Potential calcium sensor.</text>
</comment>
<evidence type="ECO:0000256" key="4">
    <source>
        <dbReference type="ARBA" id="ARBA00022837"/>
    </source>
</evidence>
<evidence type="ECO:0000313" key="6">
    <source>
        <dbReference type="EMBL" id="ERM95785.1"/>
    </source>
</evidence>
<sequence>MCVLELPELQKIFEMCEQDMVGEVSVEEICRVLSRAGIDIRGDELKAIVGSERLDFEVFVQFCRSIASTEQLRHEIVTADDQECDLKEAFNVFDIDRDGFISSEEVEKVLWRLGLWEGKEEEDWKRMIQKFDENLDGRLDFQEFKNMMLRRNALVS</sequence>
<dbReference type="KEGG" id="atr:18423708"/>
<dbReference type="Gramene" id="ERM95785">
    <property type="protein sequence ID" value="ERM95785"/>
    <property type="gene ID" value="AMTR_s00316p00014990"/>
</dbReference>
<dbReference type="GO" id="GO:0005509">
    <property type="term" value="F:calcium ion binding"/>
    <property type="evidence" value="ECO:0000318"/>
    <property type="project" value="GO_Central"/>
</dbReference>